<evidence type="ECO:0000256" key="1">
    <source>
        <dbReference type="SAM" id="MobiDB-lite"/>
    </source>
</evidence>
<proteinExistence type="predicted"/>
<comment type="caution">
    <text evidence="2">The sequence shown here is derived from an EMBL/GenBank/DDBJ whole genome shotgun (WGS) entry which is preliminary data.</text>
</comment>
<sequence length="170" mass="19091">MPPPTQQRVFQAIQDKAKRKQDDGGTLTKGVITRYLKDLYDPYLPGRLYFYAQDQDGLPTARVPTYLAGKEHYCSPEPTGFIGKVWPPKLIEDLIVDVDETKDAVRECYVCNKVEQGFRTYYGPKWLTGDGVCGSADCRNPPKSPRALDAPIQDLSEDQATDTDENESLV</sequence>
<gene>
    <name evidence="2" type="ORF">G6011_03451</name>
</gene>
<name>A0AAD4NR31_9PLEO</name>
<dbReference type="EMBL" id="JAANER010000002">
    <property type="protein sequence ID" value="KAG9193416.1"/>
    <property type="molecule type" value="Genomic_DNA"/>
</dbReference>
<feature type="compositionally biased region" description="Acidic residues" evidence="1">
    <location>
        <begin position="155"/>
        <end position="170"/>
    </location>
</feature>
<reference evidence="2" key="1">
    <citation type="submission" date="2021-07" db="EMBL/GenBank/DDBJ databases">
        <title>Genome Resource of American Ginseng Black Spot Pathogen Alternaria panax.</title>
        <authorList>
            <person name="Qiu C."/>
            <person name="Wang W."/>
            <person name="Liu Z."/>
        </authorList>
    </citation>
    <scope>NUCLEOTIDE SEQUENCE</scope>
    <source>
        <strain evidence="2">BNCC115425</strain>
    </source>
</reference>
<evidence type="ECO:0000313" key="3">
    <source>
        <dbReference type="Proteomes" id="UP001199106"/>
    </source>
</evidence>
<organism evidence="2 3">
    <name type="scientific">Alternaria panax</name>
    <dbReference type="NCBI Taxonomy" id="48097"/>
    <lineage>
        <taxon>Eukaryota</taxon>
        <taxon>Fungi</taxon>
        <taxon>Dikarya</taxon>
        <taxon>Ascomycota</taxon>
        <taxon>Pezizomycotina</taxon>
        <taxon>Dothideomycetes</taxon>
        <taxon>Pleosporomycetidae</taxon>
        <taxon>Pleosporales</taxon>
        <taxon>Pleosporineae</taxon>
        <taxon>Pleosporaceae</taxon>
        <taxon>Alternaria</taxon>
        <taxon>Alternaria sect. Panax</taxon>
    </lineage>
</organism>
<dbReference type="AlphaFoldDB" id="A0AAD4NR31"/>
<protein>
    <submittedName>
        <fullName evidence="2">Uncharacterized protein</fullName>
    </submittedName>
</protein>
<evidence type="ECO:0000313" key="2">
    <source>
        <dbReference type="EMBL" id="KAG9193416.1"/>
    </source>
</evidence>
<keyword evidence="3" id="KW-1185">Reference proteome</keyword>
<accession>A0AAD4NR31</accession>
<feature type="region of interest" description="Disordered" evidence="1">
    <location>
        <begin position="143"/>
        <end position="170"/>
    </location>
</feature>
<dbReference type="Proteomes" id="UP001199106">
    <property type="component" value="Unassembled WGS sequence"/>
</dbReference>